<organism evidence="2 3">
    <name type="scientific">Plasmodium gonderi</name>
    <dbReference type="NCBI Taxonomy" id="77519"/>
    <lineage>
        <taxon>Eukaryota</taxon>
        <taxon>Sar</taxon>
        <taxon>Alveolata</taxon>
        <taxon>Apicomplexa</taxon>
        <taxon>Aconoidasida</taxon>
        <taxon>Haemosporida</taxon>
        <taxon>Plasmodiidae</taxon>
        <taxon>Plasmodium</taxon>
        <taxon>Plasmodium (Plasmodium)</taxon>
    </lineage>
</organism>
<proteinExistence type="predicted"/>
<keyword evidence="1" id="KW-1133">Transmembrane helix</keyword>
<dbReference type="GeneID" id="39745191"/>
<dbReference type="RefSeq" id="XP_028546972.1">
    <property type="nucleotide sequence ID" value="XM_028691171.1"/>
</dbReference>
<keyword evidence="1" id="KW-0812">Transmembrane</keyword>
<dbReference type="Proteomes" id="UP000195521">
    <property type="component" value="Unassembled WGS sequence"/>
</dbReference>
<dbReference type="EMBL" id="BDQF01000291">
    <property type="protein sequence ID" value="GAW84383.1"/>
    <property type="molecule type" value="Genomic_DNA"/>
</dbReference>
<keyword evidence="1" id="KW-0472">Membrane</keyword>
<reference evidence="3" key="1">
    <citation type="submission" date="2017-04" db="EMBL/GenBank/DDBJ databases">
        <title>Plasmodium gonderi genome.</title>
        <authorList>
            <person name="Arisue N."/>
            <person name="Honma H."/>
            <person name="Kawai S."/>
            <person name="Tougan T."/>
            <person name="Tanabe K."/>
            <person name="Horii T."/>
        </authorList>
    </citation>
    <scope>NUCLEOTIDE SEQUENCE [LARGE SCALE GENOMIC DNA]</scope>
    <source>
        <strain evidence="3">ATCC 30045</strain>
    </source>
</reference>
<evidence type="ECO:0000313" key="2">
    <source>
        <dbReference type="EMBL" id="GAW84383.1"/>
    </source>
</evidence>
<protein>
    <submittedName>
        <fullName evidence="2">Variable surface protein</fullName>
    </submittedName>
</protein>
<evidence type="ECO:0000256" key="1">
    <source>
        <dbReference type="SAM" id="Phobius"/>
    </source>
</evidence>
<feature type="transmembrane region" description="Helical" evidence="1">
    <location>
        <begin position="283"/>
        <end position="304"/>
    </location>
</feature>
<dbReference type="Pfam" id="PF05795">
    <property type="entry name" value="Plasmodium_Vir"/>
    <property type="match status" value="1"/>
</dbReference>
<evidence type="ECO:0000313" key="3">
    <source>
        <dbReference type="Proteomes" id="UP000195521"/>
    </source>
</evidence>
<name>A0A1Y1JVH8_PLAGO</name>
<dbReference type="OMA" id="NTHAYPK"/>
<accession>A0A1Y1JVH8</accession>
<gene>
    <name evidence="2" type="ORF">PGO_002690</name>
</gene>
<sequence>MVLSEENNWEEKLSHLPSYQKYKTLDNVIINGNSNPYCIKDLGTSEEEDIKLCNKIAKNLKSLKDELDKEVKKRGCHYFRHWFQDQISKKYYNRENVSNNNPVAGKLFDFVSLASTSLMNEPGCNGNTHAYPKDWKEEKDLHDYFENYKYIKCDNFDKVTCEKYVNYVDYIYHIYKENFKRCCEEDDPFGSTCDPYFKCENMYKPGDLLTKLKSQLELISNNGEEARENLDVREKATSLSLQLSATGEYEGQIPEVTKDGASLAITDTPSAIEGMYENSDFNMFSNIILTASVLGAILFISYYYRVIKNSVLQYENSTRRGLKLHSSKGEKKIENNLYDNSEEDLSNYDSEDIYMDSKIRRLKVSYNPVQKAYR</sequence>
<comment type="caution">
    <text evidence="2">The sequence shown here is derived from an EMBL/GenBank/DDBJ whole genome shotgun (WGS) entry which is preliminary data.</text>
</comment>
<dbReference type="InterPro" id="IPR008780">
    <property type="entry name" value="Plasmodium_Vir"/>
</dbReference>
<dbReference type="AlphaFoldDB" id="A0A1Y1JVH8"/>
<dbReference type="OrthoDB" id="10385562at2759"/>
<keyword evidence="3" id="KW-1185">Reference proteome</keyword>